<evidence type="ECO:0000256" key="3">
    <source>
        <dbReference type="PROSITE-ProRule" id="PRU00023"/>
    </source>
</evidence>
<evidence type="ECO:0000313" key="4">
    <source>
        <dbReference type="EMBL" id="KAJ2890472.1"/>
    </source>
</evidence>
<keyword evidence="1" id="KW-0677">Repeat</keyword>
<proteinExistence type="predicted"/>
<organism evidence="4 5">
    <name type="scientific">Zalerion maritima</name>
    <dbReference type="NCBI Taxonomy" id="339359"/>
    <lineage>
        <taxon>Eukaryota</taxon>
        <taxon>Fungi</taxon>
        <taxon>Dikarya</taxon>
        <taxon>Ascomycota</taxon>
        <taxon>Pezizomycotina</taxon>
        <taxon>Sordariomycetes</taxon>
        <taxon>Lulworthiomycetidae</taxon>
        <taxon>Lulworthiales</taxon>
        <taxon>Lulworthiaceae</taxon>
        <taxon>Zalerion</taxon>
    </lineage>
</organism>
<dbReference type="InterPro" id="IPR036770">
    <property type="entry name" value="Ankyrin_rpt-contain_sf"/>
</dbReference>
<dbReference type="PANTHER" id="PTHR24198:SF165">
    <property type="entry name" value="ANKYRIN REPEAT-CONTAINING PROTEIN-RELATED"/>
    <property type="match status" value="1"/>
</dbReference>
<gene>
    <name evidence="4" type="ORF">MKZ38_001850</name>
</gene>
<dbReference type="EMBL" id="JAKWBI020001525">
    <property type="protein sequence ID" value="KAJ2890472.1"/>
    <property type="molecule type" value="Genomic_DNA"/>
</dbReference>
<feature type="repeat" description="ANK" evidence="3">
    <location>
        <begin position="206"/>
        <end position="234"/>
    </location>
</feature>
<dbReference type="InterPro" id="IPR002110">
    <property type="entry name" value="Ankyrin_rpt"/>
</dbReference>
<comment type="caution">
    <text evidence="4">The sequence shown here is derived from an EMBL/GenBank/DDBJ whole genome shotgun (WGS) entry which is preliminary data.</text>
</comment>
<dbReference type="AlphaFoldDB" id="A0AAD5RFB2"/>
<protein>
    <submittedName>
        <fullName evidence="4">Ankyrin</fullName>
    </submittedName>
</protein>
<reference evidence="4" key="1">
    <citation type="submission" date="2022-07" db="EMBL/GenBank/DDBJ databases">
        <title>Draft genome sequence of Zalerion maritima ATCC 34329, a (micro)plastics degrading marine fungus.</title>
        <authorList>
            <person name="Paco A."/>
            <person name="Goncalves M.F.M."/>
            <person name="Rocha-Santos T.A.P."/>
            <person name="Alves A."/>
        </authorList>
    </citation>
    <scope>NUCLEOTIDE SEQUENCE</scope>
    <source>
        <strain evidence="4">ATCC 34329</strain>
    </source>
</reference>
<sequence>MLMFPQKSSSSRLTSLPVELLLEIVENVVLLSSPSSSFPKNDPTQSLMSLSLTSHTFRTLCNPLIYLVDNSTYPMRSLAYALEEDNLPVLEWLVHMHVATARSRLGEDEAEKELVNWPMGFRSGWVRRNGLASPRVKGRVGGSGGIGDHERLNWGQRGGMLRDWVQNLNTLHAQDSRIRSGRAGGRLNSLVRSHGFEKKRPFVLAPLHIAAKSGNLSACQFLVSHGADISILGDERHDSEHSERESSITHLLGPQTAIHMALEGGHDQVVLFLLSADKDRAAGSGEGGNHAIAQDIWGNEITLLNEVVRLRKAKLLRRMLQMGLVTPQEIKTARDKWSLGGVEAPLVLLAAAGYHDPEMTALLLENGADGSEVLRVPGSVFTDPTPQGRVWEGLGPDLMSEENRLSWLSMPSQPRSAHLQKGFETETEGVDHVNTEAYTPTPVEALCNGGIQSYLRDRVPRDLQTQTADETALLPDSVIDEMYQTLMVLLSRSDCAKELRKSNRLDCCLQGLIDNALGNYRCDLNLGRFATAILEAAQPSEFFYGDSITIRNVYREGDLKTPFFLPYLTQSLMTLSFPLLSSLSSHITSHPSQFTHTISQFLPLAARLIAHLSGISPQLLNTLSPLSLTISPTWKETPKKGIWFPGTRVKLPNMSGHTPVPTLLQNGQVQRFPRSETHLIHVPPRLLPPASIVSRAREEKLGIFPGPEYLEGIQRYNSGSDSNKGQLNSNGKLKKNKKASYLASHDVAPSQSSLAALEGLRALRTYFEPWLVESGFWDTLRETKRRCDAQPEACAEEIRQWDIWNQNERIQFLLQHIGQGGLPDHAWHSWTVADLQSLTIPIPSPPSEAGRVREPFFVPGERFKSHRDVAVTETSLAELKGTANVPEIDFWQRQRRVCCWRG</sequence>
<evidence type="ECO:0000256" key="1">
    <source>
        <dbReference type="ARBA" id="ARBA00022737"/>
    </source>
</evidence>
<accession>A0AAD5RFB2</accession>
<evidence type="ECO:0000256" key="2">
    <source>
        <dbReference type="ARBA" id="ARBA00023043"/>
    </source>
</evidence>
<dbReference type="PROSITE" id="PS50088">
    <property type="entry name" value="ANK_REPEAT"/>
    <property type="match status" value="1"/>
</dbReference>
<dbReference type="PANTHER" id="PTHR24198">
    <property type="entry name" value="ANKYRIN REPEAT AND PROTEIN KINASE DOMAIN-CONTAINING PROTEIN"/>
    <property type="match status" value="1"/>
</dbReference>
<dbReference type="Gene3D" id="1.25.40.20">
    <property type="entry name" value="Ankyrin repeat-containing domain"/>
    <property type="match status" value="1"/>
</dbReference>
<keyword evidence="5" id="KW-1185">Reference proteome</keyword>
<dbReference type="Pfam" id="PF12796">
    <property type="entry name" value="Ank_2"/>
    <property type="match status" value="1"/>
</dbReference>
<evidence type="ECO:0000313" key="5">
    <source>
        <dbReference type="Proteomes" id="UP001201980"/>
    </source>
</evidence>
<dbReference type="Proteomes" id="UP001201980">
    <property type="component" value="Unassembled WGS sequence"/>
</dbReference>
<keyword evidence="2 3" id="KW-0040">ANK repeat</keyword>
<name>A0AAD5RFB2_9PEZI</name>
<dbReference type="SMART" id="SM00248">
    <property type="entry name" value="ANK"/>
    <property type="match status" value="2"/>
</dbReference>
<dbReference type="PROSITE" id="PS50297">
    <property type="entry name" value="ANK_REP_REGION"/>
    <property type="match status" value="1"/>
</dbReference>
<dbReference type="SUPFAM" id="SSF48403">
    <property type="entry name" value="Ankyrin repeat"/>
    <property type="match status" value="1"/>
</dbReference>